<dbReference type="InterPro" id="IPR018060">
    <property type="entry name" value="HTH_AraC"/>
</dbReference>
<dbReference type="AlphaFoldDB" id="A0A7W5ZGN4"/>
<gene>
    <name evidence="5" type="ORF">FHS57_000435</name>
</gene>
<protein>
    <submittedName>
        <fullName evidence="5">AraC-like DNA-binding protein</fullName>
    </submittedName>
</protein>
<dbReference type="Pfam" id="PF12833">
    <property type="entry name" value="HTH_18"/>
    <property type="match status" value="1"/>
</dbReference>
<dbReference type="Proteomes" id="UP000541352">
    <property type="component" value="Unassembled WGS sequence"/>
</dbReference>
<dbReference type="Gene3D" id="1.10.10.60">
    <property type="entry name" value="Homeodomain-like"/>
    <property type="match status" value="1"/>
</dbReference>
<evidence type="ECO:0000256" key="3">
    <source>
        <dbReference type="ARBA" id="ARBA00023163"/>
    </source>
</evidence>
<dbReference type="PANTHER" id="PTHR43280">
    <property type="entry name" value="ARAC-FAMILY TRANSCRIPTIONAL REGULATOR"/>
    <property type="match status" value="1"/>
</dbReference>
<evidence type="ECO:0000259" key="4">
    <source>
        <dbReference type="PROSITE" id="PS01124"/>
    </source>
</evidence>
<reference evidence="5 6" key="1">
    <citation type="submission" date="2020-08" db="EMBL/GenBank/DDBJ databases">
        <title>Genomic Encyclopedia of Type Strains, Phase IV (KMG-IV): sequencing the most valuable type-strain genomes for metagenomic binning, comparative biology and taxonomic classification.</title>
        <authorList>
            <person name="Goeker M."/>
        </authorList>
    </citation>
    <scope>NUCLEOTIDE SEQUENCE [LARGE SCALE GENOMIC DNA]</scope>
    <source>
        <strain evidence="5 6">DSM 17976</strain>
    </source>
</reference>
<keyword evidence="6" id="KW-1185">Reference proteome</keyword>
<dbReference type="GO" id="GO:0043565">
    <property type="term" value="F:sequence-specific DNA binding"/>
    <property type="evidence" value="ECO:0007669"/>
    <property type="project" value="InterPro"/>
</dbReference>
<evidence type="ECO:0000313" key="5">
    <source>
        <dbReference type="EMBL" id="MBB3836453.1"/>
    </source>
</evidence>
<proteinExistence type="predicted"/>
<keyword evidence="2 5" id="KW-0238">DNA-binding</keyword>
<evidence type="ECO:0000256" key="2">
    <source>
        <dbReference type="ARBA" id="ARBA00023125"/>
    </source>
</evidence>
<evidence type="ECO:0000256" key="1">
    <source>
        <dbReference type="ARBA" id="ARBA00023015"/>
    </source>
</evidence>
<dbReference type="RefSeq" id="WP_183971206.1">
    <property type="nucleotide sequence ID" value="NZ_JACIBY010000001.1"/>
</dbReference>
<dbReference type="SMART" id="SM00342">
    <property type="entry name" value="HTH_ARAC"/>
    <property type="match status" value="1"/>
</dbReference>
<organism evidence="5 6">
    <name type="scientific">Runella defluvii</name>
    <dbReference type="NCBI Taxonomy" id="370973"/>
    <lineage>
        <taxon>Bacteria</taxon>
        <taxon>Pseudomonadati</taxon>
        <taxon>Bacteroidota</taxon>
        <taxon>Cytophagia</taxon>
        <taxon>Cytophagales</taxon>
        <taxon>Spirosomataceae</taxon>
        <taxon>Runella</taxon>
    </lineage>
</organism>
<dbReference type="SUPFAM" id="SSF46689">
    <property type="entry name" value="Homeodomain-like"/>
    <property type="match status" value="1"/>
</dbReference>
<evidence type="ECO:0000313" key="6">
    <source>
        <dbReference type="Proteomes" id="UP000541352"/>
    </source>
</evidence>
<feature type="domain" description="HTH araC/xylS-type" evidence="4">
    <location>
        <begin position="172"/>
        <end position="275"/>
    </location>
</feature>
<name>A0A7W5ZGN4_9BACT</name>
<keyword evidence="1" id="KW-0805">Transcription regulation</keyword>
<accession>A0A7W5ZGN4</accession>
<sequence length="279" mass="31261">MNTSLDAVQVIISTVDSKMDLLPVHPGYCNVYFCSTKIQLEQLDISIVTDHLFINFPSDSWQISPLNAPANIITLSMPISIFEALIAPQIAYVNNQESVVILPTPAPSKTIQYILGLVLKPNGIALQSLRENKCKLVEALIKALSEQYVLPSISTSTGSLTAAPPLRGLSIMTLMDFIYENYILNHNNQQVPNASEIAKKMRISPALFRVEFKKAYGKTLYQAYLDKKMEYAKTLLAQGLKAIEVSRITGYSSPIKFSKQFQKHFNTTPYQYKKMAYQP</sequence>
<dbReference type="PANTHER" id="PTHR43280:SF2">
    <property type="entry name" value="HTH-TYPE TRANSCRIPTIONAL REGULATOR EXSA"/>
    <property type="match status" value="1"/>
</dbReference>
<comment type="caution">
    <text evidence="5">The sequence shown here is derived from an EMBL/GenBank/DDBJ whole genome shotgun (WGS) entry which is preliminary data.</text>
</comment>
<dbReference type="InterPro" id="IPR009057">
    <property type="entry name" value="Homeodomain-like_sf"/>
</dbReference>
<keyword evidence="3" id="KW-0804">Transcription</keyword>
<dbReference type="EMBL" id="JACIBY010000001">
    <property type="protein sequence ID" value="MBB3836453.1"/>
    <property type="molecule type" value="Genomic_DNA"/>
</dbReference>
<dbReference type="GO" id="GO:0003700">
    <property type="term" value="F:DNA-binding transcription factor activity"/>
    <property type="evidence" value="ECO:0007669"/>
    <property type="project" value="InterPro"/>
</dbReference>
<dbReference type="PROSITE" id="PS01124">
    <property type="entry name" value="HTH_ARAC_FAMILY_2"/>
    <property type="match status" value="1"/>
</dbReference>